<organism evidence="1 2">
    <name type="scientific">Psychrobacter pocilloporae</name>
    <dbReference type="NCBI Taxonomy" id="1775882"/>
    <lineage>
        <taxon>Bacteria</taxon>
        <taxon>Pseudomonadati</taxon>
        <taxon>Pseudomonadota</taxon>
        <taxon>Gammaproteobacteria</taxon>
        <taxon>Moraxellales</taxon>
        <taxon>Moraxellaceae</taxon>
        <taxon>Psychrobacter</taxon>
    </lineage>
</organism>
<protein>
    <submittedName>
        <fullName evidence="1">Uncharacterized protein</fullName>
    </submittedName>
</protein>
<comment type="caution">
    <text evidence="1">The sequence shown here is derived from an EMBL/GenBank/DDBJ whole genome shotgun (WGS) entry which is preliminary data.</text>
</comment>
<reference evidence="1 2" key="1">
    <citation type="submission" date="2017-11" db="EMBL/GenBank/DDBJ databases">
        <title>Whole genome sequencing of Psychrobacter pocilloporae S6-60T(=JCM 31058T=LMG 29157T).</title>
        <authorList>
            <person name="Das S.K."/>
        </authorList>
    </citation>
    <scope>NUCLEOTIDE SEQUENCE [LARGE SCALE GENOMIC DNA]</scope>
    <source>
        <strain evidence="1 2">S6-60</strain>
    </source>
</reference>
<proteinExistence type="predicted"/>
<sequence>MSVKLQPNMTQNARDLKICSDYWAYDHRSDFIGHVEGVCRKYDISSHILFDTVAQCFAYLDDVQCVYCGYVCPLEVPADIPYMRAKDSWCCEVCEHATWQEHNHR</sequence>
<evidence type="ECO:0000313" key="1">
    <source>
        <dbReference type="EMBL" id="MDH4905084.1"/>
    </source>
</evidence>
<gene>
    <name evidence="1" type="ORF">CUR83_08460</name>
</gene>
<evidence type="ECO:0000313" key="2">
    <source>
        <dbReference type="Proteomes" id="UP001243298"/>
    </source>
</evidence>
<keyword evidence="2" id="KW-1185">Reference proteome</keyword>
<accession>A0ABT6ITC5</accession>
<dbReference type="EMBL" id="PGFT01000001">
    <property type="protein sequence ID" value="MDH4905084.1"/>
    <property type="molecule type" value="Genomic_DNA"/>
</dbReference>
<dbReference type="Proteomes" id="UP001243298">
    <property type="component" value="Unassembled WGS sequence"/>
</dbReference>
<name>A0ABT6ITC5_9GAMM</name>
<dbReference type="RefSeq" id="WP_284719451.1">
    <property type="nucleotide sequence ID" value="NZ_PGFT01000001.1"/>
</dbReference>